<feature type="domain" description="HTH LytTR-type" evidence="1">
    <location>
        <begin position="125"/>
        <end position="224"/>
    </location>
</feature>
<dbReference type="STRING" id="225345.CLCHR_08490"/>
<reference evidence="2 3" key="1">
    <citation type="submission" date="2017-03" db="EMBL/GenBank/DDBJ databases">
        <title>Genome sequence of Clostridium chromiireducens DSM 23318.</title>
        <authorList>
            <person name="Poehlein A."/>
            <person name="Daniel R."/>
        </authorList>
    </citation>
    <scope>NUCLEOTIDE SEQUENCE [LARGE SCALE GENOMIC DNA]</scope>
    <source>
        <strain evidence="2 3">DSM 23318</strain>
    </source>
</reference>
<dbReference type="PANTHER" id="PTHR37299">
    <property type="entry name" value="TRANSCRIPTIONAL REGULATOR-RELATED"/>
    <property type="match status" value="1"/>
</dbReference>
<dbReference type="EMBL" id="MZGT01000008">
    <property type="protein sequence ID" value="OPJ65459.1"/>
    <property type="molecule type" value="Genomic_DNA"/>
</dbReference>
<name>A0A1V4IZY2_9CLOT</name>
<dbReference type="Gene3D" id="2.40.50.1020">
    <property type="entry name" value="LytTr DNA-binding domain"/>
    <property type="match status" value="1"/>
</dbReference>
<dbReference type="AlphaFoldDB" id="A0A1V4IZY2"/>
<dbReference type="InterPro" id="IPR046947">
    <property type="entry name" value="LytR-like"/>
</dbReference>
<dbReference type="InterPro" id="IPR007492">
    <property type="entry name" value="LytTR_DNA-bd_dom"/>
</dbReference>
<dbReference type="PROSITE" id="PS50930">
    <property type="entry name" value="HTH_LYTTR"/>
    <property type="match status" value="1"/>
</dbReference>
<dbReference type="PANTHER" id="PTHR37299:SF1">
    <property type="entry name" value="STAGE 0 SPORULATION PROTEIN A HOMOLOG"/>
    <property type="match status" value="1"/>
</dbReference>
<proteinExistence type="predicted"/>
<gene>
    <name evidence="2" type="ORF">CLCHR_08490</name>
</gene>
<accession>A0A1V4IZY2</accession>
<evidence type="ECO:0000259" key="1">
    <source>
        <dbReference type="PROSITE" id="PS50930"/>
    </source>
</evidence>
<dbReference type="Gene3D" id="3.40.50.2300">
    <property type="match status" value="1"/>
</dbReference>
<keyword evidence="2" id="KW-0238">DNA-binding</keyword>
<sequence>MIKAYLILKDDNLRDSLKSKIKLFLGSGSERVTFVEENYIKDYASNDILVIFYQIEDTHEINSAKELKEYTHANCIVFLSKDESLVFQSLNVKPLQFIRIDNFDEDFKNMIEILLAYIKNIDTVVTLKSGTATIRLNVKNIIFIESYGHYLVMHCTTGEYRVREKLTTIIEQINNPRFIRAHKSYIINVDFVIKVLPGKLKLRNELEIPMGRNFKEKVIQGITSLENNFSYK</sequence>
<dbReference type="OrthoDB" id="9802383at2"/>
<dbReference type="Pfam" id="PF04397">
    <property type="entry name" value="LytTR"/>
    <property type="match status" value="1"/>
</dbReference>
<dbReference type="GO" id="GO:0003677">
    <property type="term" value="F:DNA binding"/>
    <property type="evidence" value="ECO:0007669"/>
    <property type="project" value="UniProtKB-KW"/>
</dbReference>
<comment type="caution">
    <text evidence="2">The sequence shown here is derived from an EMBL/GenBank/DDBJ whole genome shotgun (WGS) entry which is preliminary data.</text>
</comment>
<protein>
    <submittedName>
        <fullName evidence="2">LytTr DNA-binding domain protein</fullName>
    </submittedName>
</protein>
<dbReference type="GO" id="GO:0000156">
    <property type="term" value="F:phosphorelay response regulator activity"/>
    <property type="evidence" value="ECO:0007669"/>
    <property type="project" value="InterPro"/>
</dbReference>
<dbReference type="SMART" id="SM00850">
    <property type="entry name" value="LytTR"/>
    <property type="match status" value="1"/>
</dbReference>
<keyword evidence="3" id="KW-1185">Reference proteome</keyword>
<evidence type="ECO:0000313" key="3">
    <source>
        <dbReference type="Proteomes" id="UP000191056"/>
    </source>
</evidence>
<evidence type="ECO:0000313" key="2">
    <source>
        <dbReference type="EMBL" id="OPJ65459.1"/>
    </source>
</evidence>
<dbReference type="Proteomes" id="UP000191056">
    <property type="component" value="Unassembled WGS sequence"/>
</dbReference>
<organism evidence="2 3">
    <name type="scientific">Clostridium chromiireducens</name>
    <dbReference type="NCBI Taxonomy" id="225345"/>
    <lineage>
        <taxon>Bacteria</taxon>
        <taxon>Bacillati</taxon>
        <taxon>Bacillota</taxon>
        <taxon>Clostridia</taxon>
        <taxon>Eubacteriales</taxon>
        <taxon>Clostridiaceae</taxon>
        <taxon>Clostridium</taxon>
    </lineage>
</organism>
<dbReference type="RefSeq" id="WP_079438438.1">
    <property type="nucleotide sequence ID" value="NZ_MZGT01000008.1"/>
</dbReference>